<dbReference type="GO" id="GO:0005344">
    <property type="term" value="F:oxygen carrier activity"/>
    <property type="evidence" value="ECO:0007669"/>
    <property type="project" value="UniProtKB-KW"/>
</dbReference>
<dbReference type="InterPro" id="IPR012292">
    <property type="entry name" value="Globin/Proto"/>
</dbReference>
<keyword evidence="11" id="KW-0479">Metal-binding</keyword>
<evidence type="ECO:0000256" key="8">
    <source>
        <dbReference type="ARBA" id="ARBA00023027"/>
    </source>
</evidence>
<comment type="cofactor">
    <cofactor evidence="2">
        <name>FAD</name>
        <dbReference type="ChEBI" id="CHEBI:57692"/>
    </cofactor>
</comment>
<dbReference type="SUPFAM" id="SSF52343">
    <property type="entry name" value="Ferredoxin reductase-like, C-terminal NADP-linked domain"/>
    <property type="match status" value="1"/>
</dbReference>
<gene>
    <name evidence="15" type="ORF">Psuf_033800</name>
</gene>
<evidence type="ECO:0000256" key="5">
    <source>
        <dbReference type="ARBA" id="ARBA00022714"/>
    </source>
</evidence>
<evidence type="ECO:0000256" key="9">
    <source>
        <dbReference type="ARBA" id="ARBA00048649"/>
    </source>
</evidence>
<evidence type="ECO:0000256" key="1">
    <source>
        <dbReference type="ARBA" id="ARBA00001970"/>
    </source>
</evidence>
<protein>
    <recommendedName>
        <fullName evidence="4">nitric oxide dioxygenase</fullName>
        <ecNumber evidence="4">1.14.12.17</ecNumber>
    </recommendedName>
</protein>
<dbReference type="Gene3D" id="2.40.30.10">
    <property type="entry name" value="Translation factors"/>
    <property type="match status" value="1"/>
</dbReference>
<dbReference type="PROSITE" id="PS01033">
    <property type="entry name" value="GLOBIN"/>
    <property type="match status" value="1"/>
</dbReference>
<dbReference type="SUPFAM" id="SSF46458">
    <property type="entry name" value="Globin-like"/>
    <property type="match status" value="1"/>
</dbReference>
<dbReference type="AlphaFoldDB" id="A0A6F8YJ17"/>
<dbReference type="Gene3D" id="3.40.50.80">
    <property type="entry name" value="Nucleotide-binding domain of ferredoxin-NADP reductase (FNR) module"/>
    <property type="match status" value="1"/>
</dbReference>
<evidence type="ECO:0000256" key="10">
    <source>
        <dbReference type="ARBA" id="ARBA00049433"/>
    </source>
</evidence>
<organism evidence="15 16">
    <name type="scientific">Phytohabitans suffuscus</name>
    <dbReference type="NCBI Taxonomy" id="624315"/>
    <lineage>
        <taxon>Bacteria</taxon>
        <taxon>Bacillati</taxon>
        <taxon>Actinomycetota</taxon>
        <taxon>Actinomycetes</taxon>
        <taxon>Micromonosporales</taxon>
        <taxon>Micromonosporaceae</taxon>
    </lineage>
</organism>
<dbReference type="PROSITE" id="PS51384">
    <property type="entry name" value="FAD_FR"/>
    <property type="match status" value="1"/>
</dbReference>
<evidence type="ECO:0000313" key="15">
    <source>
        <dbReference type="EMBL" id="BCB86067.1"/>
    </source>
</evidence>
<dbReference type="GO" id="GO:0051537">
    <property type="term" value="F:2 iron, 2 sulfur cluster binding"/>
    <property type="evidence" value="ECO:0007669"/>
    <property type="project" value="UniProtKB-KW"/>
</dbReference>
<evidence type="ECO:0000256" key="6">
    <source>
        <dbReference type="ARBA" id="ARBA00022857"/>
    </source>
</evidence>
<evidence type="ECO:0000256" key="2">
    <source>
        <dbReference type="ARBA" id="ARBA00001974"/>
    </source>
</evidence>
<evidence type="ECO:0000259" key="14">
    <source>
        <dbReference type="PROSITE" id="PS51384"/>
    </source>
</evidence>
<dbReference type="Proteomes" id="UP000503011">
    <property type="component" value="Chromosome"/>
</dbReference>
<dbReference type="PRINTS" id="PR00371">
    <property type="entry name" value="FPNCR"/>
</dbReference>
<dbReference type="CDD" id="cd06187">
    <property type="entry name" value="O2ase_reductase_like"/>
    <property type="match status" value="1"/>
</dbReference>
<keyword evidence="8" id="KW-0520">NAD</keyword>
<evidence type="ECO:0000256" key="4">
    <source>
        <dbReference type="ARBA" id="ARBA00012229"/>
    </source>
</evidence>
<dbReference type="InterPro" id="IPR009050">
    <property type="entry name" value="Globin-like_sf"/>
</dbReference>
<dbReference type="GO" id="GO:0020037">
    <property type="term" value="F:heme binding"/>
    <property type="evidence" value="ECO:0007669"/>
    <property type="project" value="InterPro"/>
</dbReference>
<reference evidence="15 16" key="2">
    <citation type="submission" date="2020-03" db="EMBL/GenBank/DDBJ databases">
        <authorList>
            <person name="Ichikawa N."/>
            <person name="Kimura A."/>
            <person name="Kitahashi Y."/>
            <person name="Uohara A."/>
        </authorList>
    </citation>
    <scope>NUCLEOTIDE SEQUENCE [LARGE SCALE GENOMIC DNA]</scope>
    <source>
        <strain evidence="15 16">NBRC 105367</strain>
    </source>
</reference>
<comment type="cofactor">
    <cofactor evidence="1">
        <name>heme b</name>
        <dbReference type="ChEBI" id="CHEBI:60344"/>
    </cofactor>
</comment>
<dbReference type="Pfam" id="PF00042">
    <property type="entry name" value="Globin"/>
    <property type="match status" value="1"/>
</dbReference>
<evidence type="ECO:0000259" key="13">
    <source>
        <dbReference type="PROSITE" id="PS01033"/>
    </source>
</evidence>
<dbReference type="GO" id="GO:0019825">
    <property type="term" value="F:oxygen binding"/>
    <property type="evidence" value="ECO:0007669"/>
    <property type="project" value="InterPro"/>
</dbReference>
<dbReference type="InterPro" id="IPR001709">
    <property type="entry name" value="Flavoprot_Pyr_Nucl_cyt_Rdtase"/>
</dbReference>
<evidence type="ECO:0000256" key="11">
    <source>
        <dbReference type="RuleBase" id="RU000356"/>
    </source>
</evidence>
<dbReference type="Pfam" id="PF00175">
    <property type="entry name" value="NAD_binding_1"/>
    <property type="match status" value="1"/>
</dbReference>
<dbReference type="InterPro" id="IPR050415">
    <property type="entry name" value="MRET"/>
</dbReference>
<dbReference type="CDD" id="cd19753">
    <property type="entry name" value="Mb-like_oxidoreductase"/>
    <property type="match status" value="1"/>
</dbReference>
<keyword evidence="11" id="KW-0561">Oxygen transport</keyword>
<dbReference type="PRINTS" id="PR00410">
    <property type="entry name" value="PHEHYDRXLASE"/>
</dbReference>
<keyword evidence="7" id="KW-0411">Iron-sulfur</keyword>
<dbReference type="GO" id="GO:0008941">
    <property type="term" value="F:nitric oxide dioxygenase NAD(P)H activity"/>
    <property type="evidence" value="ECO:0007669"/>
    <property type="project" value="UniProtKB-EC"/>
</dbReference>
<dbReference type="KEGG" id="psuu:Psuf_033800"/>
<keyword evidence="11" id="KW-0408">Iron</keyword>
<keyword evidence="16" id="KW-1185">Reference proteome</keyword>
<dbReference type="InterPro" id="IPR001433">
    <property type="entry name" value="OxRdtase_FAD/NAD-bd"/>
</dbReference>
<keyword evidence="6" id="KW-0521">NADP</keyword>
<proteinExistence type="inferred from homology"/>
<accession>A0A6F8YJ17</accession>
<dbReference type="PANTHER" id="PTHR47354">
    <property type="entry name" value="NADH OXIDOREDUCTASE HCR"/>
    <property type="match status" value="1"/>
</dbReference>
<keyword evidence="11" id="KW-0813">Transport</keyword>
<comment type="similarity">
    <text evidence="11">Belongs to the globin family.</text>
</comment>
<sequence>MGNLSRLLKESWTAVEEHQDKVAGYFYARLFLSNPELRSLFPVHMDVQRARLLGAIVTAVQTLDDPERFDEYLRALGRDHRKFHVGPEHYQAVGGALLEALRTFAGEQWGVEYEQAWTDAYAVISRKMMAGADADTNPPFWHAEVVSHERRSRDIAVFTLRPLQHALAYRAGQYVSVEAPRYRPRLWRTYSIANAPRKDGTLDFHVRALGAGWVSSALVRRVRTGDLLRIAAPMGSMTLDRKSNRDIVCVAGGTGLAPIKALVEELARYNRNRWVHVFYGAKDREDLYDLADLEKLAARHPWLSVVPACSEDPSYPGERATSATSWPATARGSTTTSSSPARPPWSSRRCARWPSSRCRRCGSGTTRSASPEPALRGSPAPSSALSGRRAGRARARIGFEARGRDLRECWTARCGANARTGGVRAGQRDVTMHY</sequence>
<dbReference type="SUPFAM" id="SSF63380">
    <property type="entry name" value="Riboflavin synthase domain-like"/>
    <property type="match status" value="1"/>
</dbReference>
<feature type="domain" description="Globin" evidence="13">
    <location>
        <begin position="1"/>
        <end position="133"/>
    </location>
</feature>
<feature type="compositionally biased region" description="Low complexity" evidence="12">
    <location>
        <begin position="328"/>
        <end position="356"/>
    </location>
</feature>
<comment type="catalytic activity">
    <reaction evidence="9">
        <text>2 nitric oxide + NADH + 2 O2 = 2 nitrate + NAD(+) + H(+)</text>
        <dbReference type="Rhea" id="RHEA:19469"/>
        <dbReference type="ChEBI" id="CHEBI:15378"/>
        <dbReference type="ChEBI" id="CHEBI:15379"/>
        <dbReference type="ChEBI" id="CHEBI:16480"/>
        <dbReference type="ChEBI" id="CHEBI:17632"/>
        <dbReference type="ChEBI" id="CHEBI:57540"/>
        <dbReference type="ChEBI" id="CHEBI:57945"/>
        <dbReference type="EC" id="1.14.12.17"/>
    </reaction>
</comment>
<keyword evidence="11" id="KW-0349">Heme</keyword>
<evidence type="ECO:0000256" key="3">
    <source>
        <dbReference type="ARBA" id="ARBA00006401"/>
    </source>
</evidence>
<feature type="domain" description="FAD-binding FR-type" evidence="14">
    <location>
        <begin position="138"/>
        <end position="240"/>
    </location>
</feature>
<comment type="catalytic activity">
    <reaction evidence="10">
        <text>2 nitric oxide + NADPH + 2 O2 = 2 nitrate + NADP(+) + H(+)</text>
        <dbReference type="Rhea" id="RHEA:19465"/>
        <dbReference type="ChEBI" id="CHEBI:15378"/>
        <dbReference type="ChEBI" id="CHEBI:15379"/>
        <dbReference type="ChEBI" id="CHEBI:16480"/>
        <dbReference type="ChEBI" id="CHEBI:17632"/>
        <dbReference type="ChEBI" id="CHEBI:57783"/>
        <dbReference type="ChEBI" id="CHEBI:58349"/>
        <dbReference type="EC" id="1.14.12.17"/>
    </reaction>
</comment>
<dbReference type="InterPro" id="IPR000971">
    <property type="entry name" value="Globin"/>
</dbReference>
<dbReference type="Pfam" id="PF00970">
    <property type="entry name" value="FAD_binding_6"/>
    <property type="match status" value="1"/>
</dbReference>
<dbReference type="InterPro" id="IPR008333">
    <property type="entry name" value="Cbr1-like_FAD-bd_dom"/>
</dbReference>
<reference evidence="15 16" key="1">
    <citation type="submission" date="2020-03" db="EMBL/GenBank/DDBJ databases">
        <title>Whole genome shotgun sequence of Phytohabitans suffuscus NBRC 105367.</title>
        <authorList>
            <person name="Komaki H."/>
            <person name="Tamura T."/>
        </authorList>
    </citation>
    <scope>NUCLEOTIDE SEQUENCE [LARGE SCALE GENOMIC DNA]</scope>
    <source>
        <strain evidence="15 16">NBRC 105367</strain>
    </source>
</reference>
<evidence type="ECO:0000256" key="7">
    <source>
        <dbReference type="ARBA" id="ARBA00023014"/>
    </source>
</evidence>
<dbReference type="InterPro" id="IPR017938">
    <property type="entry name" value="Riboflavin_synthase-like_b-brl"/>
</dbReference>
<dbReference type="PANTHER" id="PTHR47354:SF5">
    <property type="entry name" value="PROTEIN RFBI"/>
    <property type="match status" value="1"/>
</dbReference>
<feature type="compositionally biased region" description="Low complexity" evidence="12">
    <location>
        <begin position="373"/>
        <end position="388"/>
    </location>
</feature>
<name>A0A6F8YJ17_9ACTN</name>
<evidence type="ECO:0000313" key="16">
    <source>
        <dbReference type="Proteomes" id="UP000503011"/>
    </source>
</evidence>
<dbReference type="Gene3D" id="1.10.490.10">
    <property type="entry name" value="Globins"/>
    <property type="match status" value="1"/>
</dbReference>
<dbReference type="InterPro" id="IPR039261">
    <property type="entry name" value="FNR_nucleotide-bd"/>
</dbReference>
<keyword evidence="5" id="KW-0001">2Fe-2S</keyword>
<evidence type="ECO:0000256" key="12">
    <source>
        <dbReference type="SAM" id="MobiDB-lite"/>
    </source>
</evidence>
<dbReference type="InterPro" id="IPR017927">
    <property type="entry name" value="FAD-bd_FR_type"/>
</dbReference>
<comment type="similarity">
    <text evidence="3">In the C-terminal section; belongs to the flavoprotein pyridine nucleotide cytochrome reductase family.</text>
</comment>
<dbReference type="EC" id="1.14.12.17" evidence="4"/>
<dbReference type="EMBL" id="AP022871">
    <property type="protein sequence ID" value="BCB86067.1"/>
    <property type="molecule type" value="Genomic_DNA"/>
</dbReference>
<feature type="region of interest" description="Disordered" evidence="12">
    <location>
        <begin position="311"/>
        <end position="391"/>
    </location>
</feature>